<accession>A0A6L9U9D7</accession>
<dbReference type="Proteomes" id="UP000483035">
    <property type="component" value="Unassembled WGS sequence"/>
</dbReference>
<evidence type="ECO:0000313" key="10">
    <source>
        <dbReference type="EMBL" id="NEI72533.1"/>
    </source>
</evidence>
<feature type="transmembrane region" description="Helical" evidence="8">
    <location>
        <begin position="118"/>
        <end position="138"/>
    </location>
</feature>
<evidence type="ECO:0000259" key="9">
    <source>
        <dbReference type="PROSITE" id="PS50928"/>
    </source>
</evidence>
<evidence type="ECO:0000313" key="11">
    <source>
        <dbReference type="Proteomes" id="UP000483035"/>
    </source>
</evidence>
<feature type="domain" description="ABC transmembrane type-1" evidence="9">
    <location>
        <begin position="80"/>
        <end position="303"/>
    </location>
</feature>
<evidence type="ECO:0000256" key="4">
    <source>
        <dbReference type="ARBA" id="ARBA00022475"/>
    </source>
</evidence>
<dbReference type="InterPro" id="IPR035906">
    <property type="entry name" value="MetI-like_sf"/>
</dbReference>
<evidence type="ECO:0000256" key="3">
    <source>
        <dbReference type="ARBA" id="ARBA00022448"/>
    </source>
</evidence>
<evidence type="ECO:0000256" key="8">
    <source>
        <dbReference type="RuleBase" id="RU363032"/>
    </source>
</evidence>
<evidence type="ECO:0000256" key="7">
    <source>
        <dbReference type="ARBA" id="ARBA00023136"/>
    </source>
</evidence>
<keyword evidence="3 8" id="KW-0813">Transport</keyword>
<dbReference type="PANTHER" id="PTHR43227">
    <property type="entry name" value="BLL4140 PROTEIN"/>
    <property type="match status" value="1"/>
</dbReference>
<dbReference type="EMBL" id="WUEY01000012">
    <property type="protein sequence ID" value="NEI72533.1"/>
    <property type="molecule type" value="Genomic_DNA"/>
</dbReference>
<dbReference type="InterPro" id="IPR050809">
    <property type="entry name" value="UgpAE/MalFG_permease"/>
</dbReference>
<dbReference type="CDD" id="cd06261">
    <property type="entry name" value="TM_PBP2"/>
    <property type="match status" value="1"/>
</dbReference>
<keyword evidence="4" id="KW-1003">Cell membrane</keyword>
<comment type="caution">
    <text evidence="10">The sequence shown here is derived from an EMBL/GenBank/DDBJ whole genome shotgun (WGS) entry which is preliminary data.</text>
</comment>
<dbReference type="InterPro" id="IPR000515">
    <property type="entry name" value="MetI-like"/>
</dbReference>
<organism evidence="10 11">
    <name type="scientific">Rhizobium lusitanum</name>
    <dbReference type="NCBI Taxonomy" id="293958"/>
    <lineage>
        <taxon>Bacteria</taxon>
        <taxon>Pseudomonadati</taxon>
        <taxon>Pseudomonadota</taxon>
        <taxon>Alphaproteobacteria</taxon>
        <taxon>Hyphomicrobiales</taxon>
        <taxon>Rhizobiaceae</taxon>
        <taxon>Rhizobium/Agrobacterium group</taxon>
        <taxon>Rhizobium</taxon>
    </lineage>
</organism>
<feature type="transmembrane region" description="Helical" evidence="8">
    <location>
        <begin position="20"/>
        <end position="40"/>
    </location>
</feature>
<protein>
    <submittedName>
        <fullName evidence="10">ABC transporter permease subunit</fullName>
    </submittedName>
</protein>
<dbReference type="PANTHER" id="PTHR43227:SF8">
    <property type="entry name" value="DIACETYLCHITOBIOSE UPTAKE SYSTEM PERMEASE PROTEIN DASB"/>
    <property type="match status" value="1"/>
</dbReference>
<keyword evidence="7 8" id="KW-0472">Membrane</keyword>
<evidence type="ECO:0000256" key="2">
    <source>
        <dbReference type="ARBA" id="ARBA00009306"/>
    </source>
</evidence>
<dbReference type="AlphaFoldDB" id="A0A6L9U9D7"/>
<sequence>MNEKIDGTVIDVRKATRWHIGVFLLPAFLVYSAVMILPLAETLRQSFYNDVDGALTFVGLANYRVLFGDARWSHDLWNAFRNNLVFFAIHMCVQNPIGIALAALLSTRRLRFAALYRTAIFLPALLSFVIVGFIWKLILSPMWGVAPYLLDLVELKWIFAPWLGRTDSALVALSLISVWQWIGVPMMLIYAALLSIPDEVIEAAECDGITGWSQFWKIKLPLVLPAIGIISVLTFVGNFNAFDLIYTAQGALAGPDRSTDILGTFLYRTFFGYQLQLGDRSMGATVATVMFLIILAGVSLYLFTIQRRLRRYQF</sequence>
<dbReference type="Pfam" id="PF00528">
    <property type="entry name" value="BPD_transp_1"/>
    <property type="match status" value="1"/>
</dbReference>
<reference evidence="10 11" key="1">
    <citation type="submission" date="2019-12" db="EMBL/GenBank/DDBJ databases">
        <title>Rhizobium genotypes associated with high levels of biological nitrogen fixation by grain legumes in a temperate-maritime cropping system.</title>
        <authorList>
            <person name="Maluk M."/>
            <person name="Francesc Ferrando Molina F."/>
            <person name="Lopez Del Egido L."/>
            <person name="Lafos M."/>
            <person name="Langarica-Fuentes A."/>
            <person name="Gebre Yohannes G."/>
            <person name="Young M.W."/>
            <person name="Martin P."/>
            <person name="Gantlett R."/>
            <person name="Kenicer G."/>
            <person name="Hawes C."/>
            <person name="Begg G.S."/>
            <person name="Quilliam R.S."/>
            <person name="Squire G.R."/>
            <person name="Poole P.S."/>
            <person name="Young P.W."/>
            <person name="Iannetta P.M."/>
            <person name="James E.K."/>
        </authorList>
    </citation>
    <scope>NUCLEOTIDE SEQUENCE [LARGE SCALE GENOMIC DNA]</scope>
    <source>
        <strain evidence="10 11">JHI1118</strain>
    </source>
</reference>
<comment type="subcellular location">
    <subcellularLocation>
        <location evidence="1 8">Cell membrane</location>
        <topology evidence="1 8">Multi-pass membrane protein</topology>
    </subcellularLocation>
</comment>
<feature type="transmembrane region" description="Helical" evidence="8">
    <location>
        <begin position="84"/>
        <end position="106"/>
    </location>
</feature>
<feature type="transmembrane region" description="Helical" evidence="8">
    <location>
        <begin position="282"/>
        <end position="303"/>
    </location>
</feature>
<comment type="similarity">
    <text evidence="2 8">Belongs to the binding-protein-dependent transport system permease family.</text>
</comment>
<keyword evidence="6 8" id="KW-1133">Transmembrane helix</keyword>
<name>A0A6L9U9D7_9HYPH</name>
<evidence type="ECO:0000256" key="6">
    <source>
        <dbReference type="ARBA" id="ARBA00022989"/>
    </source>
</evidence>
<keyword evidence="5 8" id="KW-0812">Transmembrane</keyword>
<dbReference type="SUPFAM" id="SSF161098">
    <property type="entry name" value="MetI-like"/>
    <property type="match status" value="1"/>
</dbReference>
<feature type="transmembrane region" description="Helical" evidence="8">
    <location>
        <begin position="222"/>
        <end position="242"/>
    </location>
</feature>
<dbReference type="PROSITE" id="PS50928">
    <property type="entry name" value="ABC_TM1"/>
    <property type="match status" value="1"/>
</dbReference>
<proteinExistence type="inferred from homology"/>
<evidence type="ECO:0000256" key="5">
    <source>
        <dbReference type="ARBA" id="ARBA00022692"/>
    </source>
</evidence>
<feature type="transmembrane region" description="Helical" evidence="8">
    <location>
        <begin position="169"/>
        <end position="193"/>
    </location>
</feature>
<dbReference type="Gene3D" id="1.10.3720.10">
    <property type="entry name" value="MetI-like"/>
    <property type="match status" value="1"/>
</dbReference>
<dbReference type="GO" id="GO:0055085">
    <property type="term" value="P:transmembrane transport"/>
    <property type="evidence" value="ECO:0007669"/>
    <property type="project" value="InterPro"/>
</dbReference>
<gene>
    <name evidence="10" type="ORF">GR212_23500</name>
</gene>
<dbReference type="RefSeq" id="WP_163990038.1">
    <property type="nucleotide sequence ID" value="NZ_WUEY01000012.1"/>
</dbReference>
<dbReference type="GO" id="GO:0005886">
    <property type="term" value="C:plasma membrane"/>
    <property type="evidence" value="ECO:0007669"/>
    <property type="project" value="UniProtKB-SubCell"/>
</dbReference>
<evidence type="ECO:0000256" key="1">
    <source>
        <dbReference type="ARBA" id="ARBA00004651"/>
    </source>
</evidence>